<feature type="region of interest" description="Disordered" evidence="1">
    <location>
        <begin position="55"/>
        <end position="77"/>
    </location>
</feature>
<comment type="caution">
    <text evidence="2">The sequence shown here is derived from an EMBL/GenBank/DDBJ whole genome shotgun (WGS) entry which is preliminary data.</text>
</comment>
<evidence type="ECO:0000256" key="1">
    <source>
        <dbReference type="SAM" id="MobiDB-lite"/>
    </source>
</evidence>
<feature type="region of interest" description="Disordered" evidence="1">
    <location>
        <begin position="232"/>
        <end position="287"/>
    </location>
</feature>
<feature type="compositionally biased region" description="Polar residues" evidence="1">
    <location>
        <begin position="356"/>
        <end position="375"/>
    </location>
</feature>
<dbReference type="Proteomes" id="UP001519460">
    <property type="component" value="Unassembled WGS sequence"/>
</dbReference>
<gene>
    <name evidence="2" type="ORF">BaRGS_00009658</name>
</gene>
<feature type="compositionally biased region" description="Polar residues" evidence="1">
    <location>
        <begin position="165"/>
        <end position="205"/>
    </location>
</feature>
<evidence type="ECO:0000313" key="3">
    <source>
        <dbReference type="Proteomes" id="UP001519460"/>
    </source>
</evidence>
<feature type="compositionally biased region" description="Basic and acidic residues" evidence="1">
    <location>
        <begin position="57"/>
        <end position="77"/>
    </location>
</feature>
<feature type="region of interest" description="Disordered" evidence="1">
    <location>
        <begin position="162"/>
        <end position="205"/>
    </location>
</feature>
<evidence type="ECO:0000313" key="2">
    <source>
        <dbReference type="EMBL" id="KAK7499111.1"/>
    </source>
</evidence>
<feature type="compositionally biased region" description="Basic and acidic residues" evidence="1">
    <location>
        <begin position="261"/>
        <end position="277"/>
    </location>
</feature>
<feature type="compositionally biased region" description="Low complexity" evidence="1">
    <location>
        <begin position="449"/>
        <end position="476"/>
    </location>
</feature>
<dbReference type="EMBL" id="JACVVK020000046">
    <property type="protein sequence ID" value="KAK7499111.1"/>
    <property type="molecule type" value="Genomic_DNA"/>
</dbReference>
<proteinExistence type="predicted"/>
<feature type="region of interest" description="Disordered" evidence="1">
    <location>
        <begin position="356"/>
        <end position="402"/>
    </location>
</feature>
<protein>
    <submittedName>
        <fullName evidence="2">Uncharacterized protein</fullName>
    </submittedName>
</protein>
<feature type="region of interest" description="Disordered" evidence="1">
    <location>
        <begin position="506"/>
        <end position="573"/>
    </location>
</feature>
<accession>A0ABD0LIV1</accession>
<feature type="compositionally biased region" description="Basic and acidic residues" evidence="1">
    <location>
        <begin position="554"/>
        <end position="573"/>
    </location>
</feature>
<organism evidence="2 3">
    <name type="scientific">Batillaria attramentaria</name>
    <dbReference type="NCBI Taxonomy" id="370345"/>
    <lineage>
        <taxon>Eukaryota</taxon>
        <taxon>Metazoa</taxon>
        <taxon>Spiralia</taxon>
        <taxon>Lophotrochozoa</taxon>
        <taxon>Mollusca</taxon>
        <taxon>Gastropoda</taxon>
        <taxon>Caenogastropoda</taxon>
        <taxon>Sorbeoconcha</taxon>
        <taxon>Cerithioidea</taxon>
        <taxon>Batillariidae</taxon>
        <taxon>Batillaria</taxon>
    </lineage>
</organism>
<feature type="compositionally biased region" description="Polar residues" evidence="1">
    <location>
        <begin position="423"/>
        <end position="448"/>
    </location>
</feature>
<sequence length="613" mass="67962">MERRPTPYQEDWDDIMKKLRSSVLSSRREMNFDPSYIRPKWYCTRQGVLASYKKKGHWEPQHRMRNPPKDIKKAKSNRDDMIEAAGVESYKLIYGRDRSDNKSPPPAVRDDTSVVYSDSAGGFSDTGDKYTSDDDTNVDNVVLKLLTAANVESCKTLLESLVESPPSQNTTTASVLSDETRYFSSSEGNATSELTATSARSNGDASSDTYQLLLDTFQANIRQQVANMGHTQSRLNFTEDDENTSGTPSEGTAMKPNIPRQGEKKLNAPSEESEKSFKGSIQSPDQDRQVEDLNMSAVSSMLLNAFCRATHDALRELHSNPDVSPKASEELLEAALTIATDEELFATLFTSVSRLPWSSTTPDSSLTGDTTGSRRTQTHEHLQRQVNPELAYGTSTSADESSEILDGSFLAEDKKEQKRAFASDSQTHAQNRRSSMQQTRKTKTCTNNSARTSRSDGSTTGTHESDDSSTGTPSDGDVIRSGRKVNHAARARRRQILYNSLECPVQIHNPRGRPSGSGPRLNLTVHRQESEDSASDTSSYSDVLNSDGLGDTDGAERKPDHSHSTLRSDGRRNGVGEFYEHTAARKQLLTLQCRSNRDKRCLPVKQHDVFSEM</sequence>
<name>A0ABD0LIV1_9CAEN</name>
<reference evidence="2 3" key="1">
    <citation type="journal article" date="2023" name="Sci. Data">
        <title>Genome assembly of the Korean intertidal mud-creeper Batillaria attramentaria.</title>
        <authorList>
            <person name="Patra A.K."/>
            <person name="Ho P.T."/>
            <person name="Jun S."/>
            <person name="Lee S.J."/>
            <person name="Kim Y."/>
            <person name="Won Y.J."/>
        </authorList>
    </citation>
    <scope>NUCLEOTIDE SEQUENCE [LARGE SCALE GENOMIC DNA]</scope>
    <source>
        <strain evidence="2">Wonlab-2016</strain>
    </source>
</reference>
<feature type="region of interest" description="Disordered" evidence="1">
    <location>
        <begin position="415"/>
        <end position="489"/>
    </location>
</feature>
<dbReference type="AlphaFoldDB" id="A0ABD0LIV1"/>
<feature type="region of interest" description="Disordered" evidence="1">
    <location>
        <begin position="96"/>
        <end position="134"/>
    </location>
</feature>
<keyword evidence="3" id="KW-1185">Reference proteome</keyword>